<feature type="domain" description="N-acetyltransferase" evidence="2">
    <location>
        <begin position="1"/>
        <end position="144"/>
    </location>
</feature>
<dbReference type="Pfam" id="PF13508">
    <property type="entry name" value="Acetyltransf_7"/>
    <property type="match status" value="1"/>
</dbReference>
<feature type="region of interest" description="Disordered" evidence="1">
    <location>
        <begin position="128"/>
        <end position="152"/>
    </location>
</feature>
<dbReference type="RefSeq" id="WP_185694442.1">
    <property type="nucleotide sequence ID" value="NZ_JACHVA010000133.1"/>
</dbReference>
<dbReference type="Gene3D" id="3.40.630.30">
    <property type="match status" value="1"/>
</dbReference>
<evidence type="ECO:0000313" key="3">
    <source>
        <dbReference type="EMBL" id="MBC2603825.1"/>
    </source>
</evidence>
<protein>
    <submittedName>
        <fullName evidence="3">GNAT family N-acetyltransferase</fullName>
    </submittedName>
</protein>
<accession>A0A7X1B3N8</accession>
<dbReference type="PANTHER" id="PTHR43233">
    <property type="entry name" value="FAMILY N-ACETYLTRANSFERASE, PUTATIVE (AFU_ORTHOLOGUE AFUA_6G03350)-RELATED"/>
    <property type="match status" value="1"/>
</dbReference>
<evidence type="ECO:0000313" key="4">
    <source>
        <dbReference type="Proteomes" id="UP000525652"/>
    </source>
</evidence>
<dbReference type="InterPro" id="IPR016181">
    <property type="entry name" value="Acyl_CoA_acyltransferase"/>
</dbReference>
<dbReference type="PANTHER" id="PTHR43233:SF1">
    <property type="entry name" value="FAMILY N-ACETYLTRANSFERASE, PUTATIVE (AFU_ORTHOLOGUE AFUA_6G03350)-RELATED"/>
    <property type="match status" value="1"/>
</dbReference>
<dbReference type="GO" id="GO:0016747">
    <property type="term" value="F:acyltransferase activity, transferring groups other than amino-acyl groups"/>
    <property type="evidence" value="ECO:0007669"/>
    <property type="project" value="InterPro"/>
</dbReference>
<dbReference type="EMBL" id="JACHVA010000133">
    <property type="protein sequence ID" value="MBC2603825.1"/>
    <property type="molecule type" value="Genomic_DNA"/>
</dbReference>
<gene>
    <name evidence="3" type="ORF">H5P30_18760</name>
</gene>
<evidence type="ECO:0000256" key="1">
    <source>
        <dbReference type="SAM" id="MobiDB-lite"/>
    </source>
</evidence>
<dbReference type="InterPro" id="IPR000182">
    <property type="entry name" value="GNAT_dom"/>
</dbReference>
<keyword evidence="3" id="KW-0808">Transferase</keyword>
<dbReference type="SUPFAM" id="SSF55729">
    <property type="entry name" value="Acyl-CoA N-acyltransferases (Nat)"/>
    <property type="match status" value="1"/>
</dbReference>
<dbReference type="CDD" id="cd04301">
    <property type="entry name" value="NAT_SF"/>
    <property type="match status" value="1"/>
</dbReference>
<keyword evidence="4" id="KW-1185">Reference proteome</keyword>
<name>A0A7X1B3N8_9BACT</name>
<organism evidence="3 4">
    <name type="scientific">Puniceicoccus vermicola</name>
    <dbReference type="NCBI Taxonomy" id="388746"/>
    <lineage>
        <taxon>Bacteria</taxon>
        <taxon>Pseudomonadati</taxon>
        <taxon>Verrucomicrobiota</taxon>
        <taxon>Opitutia</taxon>
        <taxon>Puniceicoccales</taxon>
        <taxon>Puniceicoccaceae</taxon>
        <taxon>Puniceicoccus</taxon>
    </lineage>
</organism>
<proteinExistence type="predicted"/>
<reference evidence="3 4" key="1">
    <citation type="submission" date="2020-07" db="EMBL/GenBank/DDBJ databases">
        <authorList>
            <person name="Feng X."/>
        </authorList>
    </citation>
    <scope>NUCLEOTIDE SEQUENCE [LARGE SCALE GENOMIC DNA]</scope>
    <source>
        <strain evidence="3 4">JCM14086</strain>
    </source>
</reference>
<comment type="caution">
    <text evidence="3">The sequence shown here is derived from an EMBL/GenBank/DDBJ whole genome shotgun (WGS) entry which is preliminary data.</text>
</comment>
<sequence length="152" mass="17468">MNWTKENFTVSTDKSRLDIDVIQGFLRTSYWGASRTRNEIEKAIKNSVCFGLYHLDRQIGFARLVTDEVVISWLGDVFVIPEFQKKGLGKWMMACIVSHPLLQTTKCLLGTRDAHGLYEKFGWERKEGMSRSKEFETNSNQPPDTNPRCADS</sequence>
<dbReference type="Proteomes" id="UP000525652">
    <property type="component" value="Unassembled WGS sequence"/>
</dbReference>
<dbReference type="AlphaFoldDB" id="A0A7X1B3N8"/>
<dbReference type="InterPro" id="IPR053144">
    <property type="entry name" value="Acetyltransferase_Butenolide"/>
</dbReference>
<dbReference type="PROSITE" id="PS51186">
    <property type="entry name" value="GNAT"/>
    <property type="match status" value="1"/>
</dbReference>
<evidence type="ECO:0000259" key="2">
    <source>
        <dbReference type="PROSITE" id="PS51186"/>
    </source>
</evidence>